<dbReference type="PANTHER" id="PTHR43751:SF3">
    <property type="entry name" value="SULFATASE N-TERMINAL DOMAIN-CONTAINING PROTEIN"/>
    <property type="match status" value="1"/>
</dbReference>
<protein>
    <recommendedName>
        <fullName evidence="1">Sulfatase N-terminal domain-containing protein</fullName>
    </recommendedName>
</protein>
<dbReference type="InterPro" id="IPR052701">
    <property type="entry name" value="GAG_Ulvan_Degrading_Sulfatases"/>
</dbReference>
<comment type="caution">
    <text evidence="2">The sequence shown here is derived from an EMBL/GenBank/DDBJ whole genome shotgun (WGS) entry which is preliminary data.</text>
</comment>
<accession>X1U0L5</accession>
<organism evidence="2">
    <name type="scientific">marine sediment metagenome</name>
    <dbReference type="NCBI Taxonomy" id="412755"/>
    <lineage>
        <taxon>unclassified sequences</taxon>
        <taxon>metagenomes</taxon>
        <taxon>ecological metagenomes</taxon>
    </lineage>
</organism>
<proteinExistence type="predicted"/>
<dbReference type="CDD" id="cd16148">
    <property type="entry name" value="sulfatase_like"/>
    <property type="match status" value="1"/>
</dbReference>
<dbReference type="InterPro" id="IPR000917">
    <property type="entry name" value="Sulfatase_N"/>
</dbReference>
<dbReference type="AlphaFoldDB" id="X1U0L5"/>
<dbReference type="SUPFAM" id="SSF53649">
    <property type="entry name" value="Alkaline phosphatase-like"/>
    <property type="match status" value="1"/>
</dbReference>
<sequence>MNVIWIISDTLRRDHLGCYGNQVIHTPSLDAFACRSVRFDRHYIASFPTMPARADYLTGRWTGSFMDWEPLPKDLVTLPEILKEKGFNTTAVVDTPYYLRNKMNYDRGFSTFFEVPGQEMTRGEGRDIRAAWRFESDCFAPRTFTKAMQWLERHYKEDFFLLVDTWDPHEPWDPPGFCTELYWPKYDGEVVRPAYGCWQNRSDLTEEKVKKAHACYCG</sequence>
<feature type="non-terminal residue" evidence="2">
    <location>
        <position position="218"/>
    </location>
</feature>
<dbReference type="Pfam" id="PF00884">
    <property type="entry name" value="Sulfatase"/>
    <property type="match status" value="1"/>
</dbReference>
<dbReference type="EMBL" id="BARW01007226">
    <property type="protein sequence ID" value="GAI85859.1"/>
    <property type="molecule type" value="Genomic_DNA"/>
</dbReference>
<dbReference type="InterPro" id="IPR017850">
    <property type="entry name" value="Alkaline_phosphatase_core_sf"/>
</dbReference>
<dbReference type="Gene3D" id="3.40.720.10">
    <property type="entry name" value="Alkaline Phosphatase, subunit A"/>
    <property type="match status" value="1"/>
</dbReference>
<evidence type="ECO:0000259" key="1">
    <source>
        <dbReference type="Pfam" id="PF00884"/>
    </source>
</evidence>
<evidence type="ECO:0000313" key="2">
    <source>
        <dbReference type="EMBL" id="GAI85859.1"/>
    </source>
</evidence>
<feature type="domain" description="Sulfatase N-terminal" evidence="1">
    <location>
        <begin position="2"/>
        <end position="177"/>
    </location>
</feature>
<gene>
    <name evidence="2" type="ORF">S12H4_15091</name>
</gene>
<name>X1U0L5_9ZZZZ</name>
<reference evidence="2" key="1">
    <citation type="journal article" date="2014" name="Front. Microbiol.">
        <title>High frequency of phylogenetically diverse reductive dehalogenase-homologous genes in deep subseafloor sedimentary metagenomes.</title>
        <authorList>
            <person name="Kawai M."/>
            <person name="Futagami T."/>
            <person name="Toyoda A."/>
            <person name="Takaki Y."/>
            <person name="Nishi S."/>
            <person name="Hori S."/>
            <person name="Arai W."/>
            <person name="Tsubouchi T."/>
            <person name="Morono Y."/>
            <person name="Uchiyama I."/>
            <person name="Ito T."/>
            <person name="Fujiyama A."/>
            <person name="Inagaki F."/>
            <person name="Takami H."/>
        </authorList>
    </citation>
    <scope>NUCLEOTIDE SEQUENCE</scope>
    <source>
        <strain evidence="2">Expedition CK06-06</strain>
    </source>
</reference>
<dbReference type="PANTHER" id="PTHR43751">
    <property type="entry name" value="SULFATASE"/>
    <property type="match status" value="1"/>
</dbReference>